<evidence type="ECO:0000313" key="2">
    <source>
        <dbReference type="Proteomes" id="UP000314294"/>
    </source>
</evidence>
<gene>
    <name evidence="1" type="ORF">EYF80_017297</name>
</gene>
<keyword evidence="2" id="KW-1185">Reference proteome</keyword>
<comment type="caution">
    <text evidence="1">The sequence shown here is derived from an EMBL/GenBank/DDBJ whole genome shotgun (WGS) entry which is preliminary data.</text>
</comment>
<dbReference type="Proteomes" id="UP000314294">
    <property type="component" value="Unassembled WGS sequence"/>
</dbReference>
<organism evidence="1 2">
    <name type="scientific">Liparis tanakae</name>
    <name type="common">Tanaka's snailfish</name>
    <dbReference type="NCBI Taxonomy" id="230148"/>
    <lineage>
        <taxon>Eukaryota</taxon>
        <taxon>Metazoa</taxon>
        <taxon>Chordata</taxon>
        <taxon>Craniata</taxon>
        <taxon>Vertebrata</taxon>
        <taxon>Euteleostomi</taxon>
        <taxon>Actinopterygii</taxon>
        <taxon>Neopterygii</taxon>
        <taxon>Teleostei</taxon>
        <taxon>Neoteleostei</taxon>
        <taxon>Acanthomorphata</taxon>
        <taxon>Eupercaria</taxon>
        <taxon>Perciformes</taxon>
        <taxon>Cottioidei</taxon>
        <taxon>Cottales</taxon>
        <taxon>Liparidae</taxon>
        <taxon>Liparis</taxon>
    </lineage>
</organism>
<sequence>MLSKLAARVSIKIKEKKERKQMRREVKSCWLHMGMRMRLDFGHINLALLVPEDRVNFSLAQCLEGRSFNHIKKEINVKKQS</sequence>
<dbReference type="EMBL" id="SRLO01000136">
    <property type="protein sequence ID" value="TNN72521.1"/>
    <property type="molecule type" value="Genomic_DNA"/>
</dbReference>
<proteinExistence type="predicted"/>
<reference evidence="1 2" key="1">
    <citation type="submission" date="2019-03" db="EMBL/GenBank/DDBJ databases">
        <title>First draft genome of Liparis tanakae, snailfish: a comprehensive survey of snailfish specific genes.</title>
        <authorList>
            <person name="Kim W."/>
            <person name="Song I."/>
            <person name="Jeong J.-H."/>
            <person name="Kim D."/>
            <person name="Kim S."/>
            <person name="Ryu S."/>
            <person name="Song J.Y."/>
            <person name="Lee S.K."/>
        </authorList>
    </citation>
    <scope>NUCLEOTIDE SEQUENCE [LARGE SCALE GENOMIC DNA]</scope>
    <source>
        <tissue evidence="1">Muscle</tissue>
    </source>
</reference>
<dbReference type="AlphaFoldDB" id="A0A4Z2I427"/>
<accession>A0A4Z2I427</accession>
<protein>
    <submittedName>
        <fullName evidence="1">Uncharacterized protein</fullName>
    </submittedName>
</protein>
<name>A0A4Z2I427_9TELE</name>
<evidence type="ECO:0000313" key="1">
    <source>
        <dbReference type="EMBL" id="TNN72521.1"/>
    </source>
</evidence>